<reference evidence="2 3" key="1">
    <citation type="journal article" date="2019" name="Sci. Rep.">
        <title>Orb-weaving spider Araneus ventricosus genome elucidates the spidroin gene catalogue.</title>
        <authorList>
            <person name="Kono N."/>
            <person name="Nakamura H."/>
            <person name="Ohtoshi R."/>
            <person name="Moran D.A.P."/>
            <person name="Shinohara A."/>
            <person name="Yoshida Y."/>
            <person name="Fujiwara M."/>
            <person name="Mori M."/>
            <person name="Tomita M."/>
            <person name="Arakawa K."/>
        </authorList>
    </citation>
    <scope>NUCLEOTIDE SEQUENCE [LARGE SCALE GENOMIC DNA]</scope>
</reference>
<feature type="compositionally biased region" description="Gly residues" evidence="1">
    <location>
        <begin position="34"/>
        <end position="48"/>
    </location>
</feature>
<proteinExistence type="predicted"/>
<feature type="region of interest" description="Disordered" evidence="1">
    <location>
        <begin position="34"/>
        <end position="55"/>
    </location>
</feature>
<gene>
    <name evidence="2" type="ORF">AVEN_150500_1</name>
</gene>
<organism evidence="2 3">
    <name type="scientific">Araneus ventricosus</name>
    <name type="common">Orbweaver spider</name>
    <name type="synonym">Epeira ventricosa</name>
    <dbReference type="NCBI Taxonomy" id="182803"/>
    <lineage>
        <taxon>Eukaryota</taxon>
        <taxon>Metazoa</taxon>
        <taxon>Ecdysozoa</taxon>
        <taxon>Arthropoda</taxon>
        <taxon>Chelicerata</taxon>
        <taxon>Arachnida</taxon>
        <taxon>Araneae</taxon>
        <taxon>Araneomorphae</taxon>
        <taxon>Entelegynae</taxon>
        <taxon>Araneoidea</taxon>
        <taxon>Araneidae</taxon>
        <taxon>Araneus</taxon>
    </lineage>
</organism>
<keyword evidence="3" id="KW-1185">Reference proteome</keyword>
<protein>
    <submittedName>
        <fullName evidence="2">Uncharacterized protein</fullName>
    </submittedName>
</protein>
<dbReference type="Proteomes" id="UP000499080">
    <property type="component" value="Unassembled WGS sequence"/>
</dbReference>
<name>A0A4Y2HL60_ARAVE</name>
<evidence type="ECO:0000313" key="2">
    <source>
        <dbReference type="EMBL" id="GBM66111.1"/>
    </source>
</evidence>
<dbReference type="AlphaFoldDB" id="A0A4Y2HL60"/>
<sequence>MARHQAGWTTGLEPRVWWSIGICEHSAALHLSGGTTGTGTTGSGGNVGSAGTRNHRQCRNNRHGRIDTKWWHHRNCWYWKYRLSCVARSSNRWHDTKWWYCGFDWNRNHWQPRHNF</sequence>
<dbReference type="EMBL" id="BGPR01103349">
    <property type="protein sequence ID" value="GBM66111.1"/>
    <property type="molecule type" value="Genomic_DNA"/>
</dbReference>
<comment type="caution">
    <text evidence="2">The sequence shown here is derived from an EMBL/GenBank/DDBJ whole genome shotgun (WGS) entry which is preliminary data.</text>
</comment>
<evidence type="ECO:0000313" key="3">
    <source>
        <dbReference type="Proteomes" id="UP000499080"/>
    </source>
</evidence>
<accession>A0A4Y2HL60</accession>
<evidence type="ECO:0000256" key="1">
    <source>
        <dbReference type="SAM" id="MobiDB-lite"/>
    </source>
</evidence>